<dbReference type="Pfam" id="PF05154">
    <property type="entry name" value="TM2"/>
    <property type="match status" value="1"/>
</dbReference>
<feature type="domain" description="TM2" evidence="6">
    <location>
        <begin position="87"/>
        <end position="136"/>
    </location>
</feature>
<feature type="transmembrane region" description="Helical" evidence="5">
    <location>
        <begin position="115"/>
        <end position="140"/>
    </location>
</feature>
<evidence type="ECO:0000256" key="4">
    <source>
        <dbReference type="ARBA" id="ARBA00023136"/>
    </source>
</evidence>
<keyword evidence="4 5" id="KW-0472">Membrane</keyword>
<dbReference type="InterPro" id="IPR007829">
    <property type="entry name" value="TM2"/>
</dbReference>
<evidence type="ECO:0000313" key="8">
    <source>
        <dbReference type="Proteomes" id="UP000824136"/>
    </source>
</evidence>
<dbReference type="GO" id="GO:0016020">
    <property type="term" value="C:membrane"/>
    <property type="evidence" value="ECO:0007669"/>
    <property type="project" value="UniProtKB-SubCell"/>
</dbReference>
<feature type="transmembrane region" description="Helical" evidence="5">
    <location>
        <begin position="90"/>
        <end position="109"/>
    </location>
</feature>
<protein>
    <submittedName>
        <fullName evidence="7">TM2 domain-containing protein</fullName>
    </submittedName>
</protein>
<evidence type="ECO:0000259" key="6">
    <source>
        <dbReference type="Pfam" id="PF05154"/>
    </source>
</evidence>
<reference evidence="7" key="1">
    <citation type="submission" date="2020-10" db="EMBL/GenBank/DDBJ databases">
        <authorList>
            <person name="Gilroy R."/>
        </authorList>
    </citation>
    <scope>NUCLEOTIDE SEQUENCE</scope>
    <source>
        <strain evidence="7">CHK33-4379</strain>
    </source>
</reference>
<organism evidence="7 8">
    <name type="scientific">Candidatus Faeciplasma pullistercoris</name>
    <dbReference type="NCBI Taxonomy" id="2840800"/>
    <lineage>
        <taxon>Bacteria</taxon>
        <taxon>Bacillati</taxon>
        <taxon>Bacillota</taxon>
        <taxon>Clostridia</taxon>
        <taxon>Eubacteriales</taxon>
        <taxon>Oscillospiraceae</taxon>
        <taxon>Oscillospiraceae incertae sedis</taxon>
        <taxon>Candidatus Faeciplasma</taxon>
    </lineage>
</organism>
<accession>A0A9D1KJQ9</accession>
<comment type="subcellular location">
    <subcellularLocation>
        <location evidence="1">Membrane</location>
        <topology evidence="1">Multi-pass membrane protein</topology>
    </subcellularLocation>
</comment>
<evidence type="ECO:0000256" key="5">
    <source>
        <dbReference type="SAM" id="Phobius"/>
    </source>
</evidence>
<proteinExistence type="predicted"/>
<dbReference type="AlphaFoldDB" id="A0A9D1KJQ9"/>
<evidence type="ECO:0000313" key="7">
    <source>
        <dbReference type="EMBL" id="HIT58430.1"/>
    </source>
</evidence>
<dbReference type="Proteomes" id="UP000824136">
    <property type="component" value="Unassembled WGS sequence"/>
</dbReference>
<dbReference type="EMBL" id="DVLL01000008">
    <property type="protein sequence ID" value="HIT58430.1"/>
    <property type="molecule type" value="Genomic_DNA"/>
</dbReference>
<keyword evidence="2 5" id="KW-0812">Transmembrane</keyword>
<keyword evidence="3 5" id="KW-1133">Transmembrane helix</keyword>
<evidence type="ECO:0000256" key="1">
    <source>
        <dbReference type="ARBA" id="ARBA00004141"/>
    </source>
</evidence>
<sequence length="151" mass="16115">MAKIVQISESVISIGLDDGSIQEVRASDINFVPHIGDEVEVFKSETKVIVSKVQPAQTNIPNGGININLQNVQTSIGEKSSSNTKAVNKVAYCLLAFFLGGIGIHKFYAGKTGAGILYLIFCWSGIPAIISFIEFIVALCKKADANGNILV</sequence>
<evidence type="ECO:0000256" key="2">
    <source>
        <dbReference type="ARBA" id="ARBA00022692"/>
    </source>
</evidence>
<comment type="caution">
    <text evidence="7">The sequence shown here is derived from an EMBL/GenBank/DDBJ whole genome shotgun (WGS) entry which is preliminary data.</text>
</comment>
<name>A0A9D1KJQ9_9FIRM</name>
<evidence type="ECO:0000256" key="3">
    <source>
        <dbReference type="ARBA" id="ARBA00022989"/>
    </source>
</evidence>
<reference evidence="7" key="2">
    <citation type="journal article" date="2021" name="PeerJ">
        <title>Extensive microbial diversity within the chicken gut microbiome revealed by metagenomics and culture.</title>
        <authorList>
            <person name="Gilroy R."/>
            <person name="Ravi A."/>
            <person name="Getino M."/>
            <person name="Pursley I."/>
            <person name="Horton D.L."/>
            <person name="Alikhan N.F."/>
            <person name="Baker D."/>
            <person name="Gharbi K."/>
            <person name="Hall N."/>
            <person name="Watson M."/>
            <person name="Adriaenssens E.M."/>
            <person name="Foster-Nyarko E."/>
            <person name="Jarju S."/>
            <person name="Secka A."/>
            <person name="Antonio M."/>
            <person name="Oren A."/>
            <person name="Chaudhuri R.R."/>
            <person name="La Ragione R."/>
            <person name="Hildebrand F."/>
            <person name="Pallen M.J."/>
        </authorList>
    </citation>
    <scope>NUCLEOTIDE SEQUENCE</scope>
    <source>
        <strain evidence="7">CHK33-4379</strain>
    </source>
</reference>
<gene>
    <name evidence="7" type="ORF">IAC39_01730</name>
</gene>